<evidence type="ECO:0000256" key="2">
    <source>
        <dbReference type="SAM" id="MobiDB-lite"/>
    </source>
</evidence>
<dbReference type="InterPro" id="IPR054722">
    <property type="entry name" value="PolX-like_BBD"/>
</dbReference>
<dbReference type="GO" id="GO:0003964">
    <property type="term" value="F:RNA-directed DNA polymerase activity"/>
    <property type="evidence" value="ECO:0007669"/>
    <property type="project" value="UniProtKB-KW"/>
</dbReference>
<keyword evidence="4" id="KW-0548">Nucleotidyltransferase</keyword>
<feature type="compositionally biased region" description="Basic and acidic residues" evidence="2">
    <location>
        <begin position="26"/>
        <end position="42"/>
    </location>
</feature>
<dbReference type="AlphaFoldDB" id="A0A6L2KMI8"/>
<keyword evidence="1" id="KW-0862">Zinc</keyword>
<keyword evidence="1" id="KW-0863">Zinc-finger</keyword>
<comment type="caution">
    <text evidence="4">The sequence shown here is derived from an EMBL/GenBank/DDBJ whole genome shotgun (WGS) entry which is preliminary data.</text>
</comment>
<dbReference type="SMART" id="SM00343">
    <property type="entry name" value="ZnF_C2HC"/>
    <property type="match status" value="1"/>
</dbReference>
<evidence type="ECO:0000259" key="3">
    <source>
        <dbReference type="PROSITE" id="PS50158"/>
    </source>
</evidence>
<keyword evidence="4" id="KW-0695">RNA-directed DNA polymerase</keyword>
<evidence type="ECO:0000256" key="1">
    <source>
        <dbReference type="PROSITE-ProRule" id="PRU00047"/>
    </source>
</evidence>
<gene>
    <name evidence="4" type="ORF">Tci_022649</name>
</gene>
<dbReference type="SUPFAM" id="SSF57756">
    <property type="entry name" value="Retrovirus zinc finger-like domains"/>
    <property type="match status" value="1"/>
</dbReference>
<sequence length="334" mass="39027">MFTRHKNIGKYFRERGRRKHRFSQGKNHENFKEERKDGETSHRNYNINNFKKSSYDISKLQCFNCKKIRHIAHNCPQRTKPNEKSNLVEEDLEPTLFMVILEVSDEGKQVKEQNVFLHEEDVGYKETNIDSLCYLDNGASNHMTGVREHFKELDRKVSGKVRFEDGSYIEIKGKGSILIECDDEKQRIISHNTEELLLVKYEPKNYKEASSDQKWIEAMKVELDSINRNNTWELTTLPKGHKAIGLKWVFKTKKDANGNIIKHKARLLAKGYIQEHGIDFEEVFAPVARMETIRLLLAIAANNKWEVRHLNVKSAFLHGDLKDVDKTLEKSIDL</sequence>
<keyword evidence="4" id="KW-0808">Transferase</keyword>
<dbReference type="EMBL" id="BKCJ010002749">
    <property type="protein sequence ID" value="GEU50671.1"/>
    <property type="molecule type" value="Genomic_DNA"/>
</dbReference>
<dbReference type="Pfam" id="PF07727">
    <property type="entry name" value="RVT_2"/>
    <property type="match status" value="1"/>
</dbReference>
<dbReference type="Pfam" id="PF22936">
    <property type="entry name" value="Pol_BBD"/>
    <property type="match status" value="1"/>
</dbReference>
<accession>A0A6L2KMI8</accession>
<dbReference type="Gene3D" id="4.10.60.10">
    <property type="entry name" value="Zinc finger, CCHC-type"/>
    <property type="match status" value="1"/>
</dbReference>
<keyword evidence="1" id="KW-0479">Metal-binding</keyword>
<dbReference type="InterPro" id="IPR036875">
    <property type="entry name" value="Znf_CCHC_sf"/>
</dbReference>
<protein>
    <submittedName>
        <fullName evidence="4">Ribonuclease H-like domain, reverse transcriptase, RNA-dependent DNA polymerase</fullName>
    </submittedName>
</protein>
<proteinExistence type="predicted"/>
<name>A0A6L2KMI8_TANCI</name>
<evidence type="ECO:0000313" key="4">
    <source>
        <dbReference type="EMBL" id="GEU50671.1"/>
    </source>
</evidence>
<dbReference type="GO" id="GO:0003676">
    <property type="term" value="F:nucleic acid binding"/>
    <property type="evidence" value="ECO:0007669"/>
    <property type="project" value="InterPro"/>
</dbReference>
<reference evidence="4" key="1">
    <citation type="journal article" date="2019" name="Sci. Rep.">
        <title>Draft genome of Tanacetum cinerariifolium, the natural source of mosquito coil.</title>
        <authorList>
            <person name="Yamashiro T."/>
            <person name="Shiraishi A."/>
            <person name="Satake H."/>
            <person name="Nakayama K."/>
        </authorList>
    </citation>
    <scope>NUCLEOTIDE SEQUENCE</scope>
</reference>
<dbReference type="InterPro" id="IPR001878">
    <property type="entry name" value="Znf_CCHC"/>
</dbReference>
<dbReference type="GO" id="GO:0008270">
    <property type="term" value="F:zinc ion binding"/>
    <property type="evidence" value="ECO:0007669"/>
    <property type="project" value="UniProtKB-KW"/>
</dbReference>
<organism evidence="4">
    <name type="scientific">Tanacetum cinerariifolium</name>
    <name type="common">Dalmatian daisy</name>
    <name type="synonym">Chrysanthemum cinerariifolium</name>
    <dbReference type="NCBI Taxonomy" id="118510"/>
    <lineage>
        <taxon>Eukaryota</taxon>
        <taxon>Viridiplantae</taxon>
        <taxon>Streptophyta</taxon>
        <taxon>Embryophyta</taxon>
        <taxon>Tracheophyta</taxon>
        <taxon>Spermatophyta</taxon>
        <taxon>Magnoliopsida</taxon>
        <taxon>eudicotyledons</taxon>
        <taxon>Gunneridae</taxon>
        <taxon>Pentapetalae</taxon>
        <taxon>asterids</taxon>
        <taxon>campanulids</taxon>
        <taxon>Asterales</taxon>
        <taxon>Asteraceae</taxon>
        <taxon>Asteroideae</taxon>
        <taxon>Anthemideae</taxon>
        <taxon>Anthemidinae</taxon>
        <taxon>Tanacetum</taxon>
    </lineage>
</organism>
<dbReference type="PROSITE" id="PS50158">
    <property type="entry name" value="ZF_CCHC"/>
    <property type="match status" value="1"/>
</dbReference>
<feature type="domain" description="CCHC-type" evidence="3">
    <location>
        <begin position="62"/>
        <end position="77"/>
    </location>
</feature>
<feature type="region of interest" description="Disordered" evidence="2">
    <location>
        <begin position="1"/>
        <end position="43"/>
    </location>
</feature>
<dbReference type="InterPro" id="IPR013103">
    <property type="entry name" value="RVT_2"/>
</dbReference>